<name>A0A9W8TVV5_9AGAR</name>
<dbReference type="AlphaFoldDB" id="A0A9W8TVV5"/>
<gene>
    <name evidence="1" type="ORF">DFH05DRAFT_1376563</name>
</gene>
<reference evidence="1 2" key="1">
    <citation type="journal article" date="2023" name="Proc. Natl. Acad. Sci. U.S.A.">
        <title>A global phylogenomic analysis of the shiitake genus Lentinula.</title>
        <authorList>
            <person name="Sierra-Patev S."/>
            <person name="Min B."/>
            <person name="Naranjo-Ortiz M."/>
            <person name="Looney B."/>
            <person name="Konkel Z."/>
            <person name="Slot J.C."/>
            <person name="Sakamoto Y."/>
            <person name="Steenwyk J.L."/>
            <person name="Rokas A."/>
            <person name="Carro J."/>
            <person name="Camarero S."/>
            <person name="Ferreira P."/>
            <person name="Molpeceres G."/>
            <person name="Ruiz-Duenas F.J."/>
            <person name="Serrano A."/>
            <person name="Henrissat B."/>
            <person name="Drula E."/>
            <person name="Hughes K.W."/>
            <person name="Mata J.L."/>
            <person name="Ishikawa N.K."/>
            <person name="Vargas-Isla R."/>
            <person name="Ushijima S."/>
            <person name="Smith C.A."/>
            <person name="Donoghue J."/>
            <person name="Ahrendt S."/>
            <person name="Andreopoulos W."/>
            <person name="He G."/>
            <person name="LaButti K."/>
            <person name="Lipzen A."/>
            <person name="Ng V."/>
            <person name="Riley R."/>
            <person name="Sandor L."/>
            <person name="Barry K."/>
            <person name="Martinez A.T."/>
            <person name="Xiao Y."/>
            <person name="Gibbons J.G."/>
            <person name="Terashima K."/>
            <person name="Grigoriev I.V."/>
            <person name="Hibbett D."/>
        </authorList>
    </citation>
    <scope>NUCLEOTIDE SEQUENCE [LARGE SCALE GENOMIC DNA]</scope>
    <source>
        <strain evidence="1 2">TFB7810</strain>
    </source>
</reference>
<feature type="non-terminal residue" evidence="1">
    <location>
        <position position="99"/>
    </location>
</feature>
<evidence type="ECO:0000313" key="2">
    <source>
        <dbReference type="Proteomes" id="UP001142393"/>
    </source>
</evidence>
<comment type="caution">
    <text evidence="1">The sequence shown here is derived from an EMBL/GenBank/DDBJ whole genome shotgun (WGS) entry which is preliminary data.</text>
</comment>
<sequence>ADIHEMLSPDLLHQIIKGCFEDMLVEWTLEYLAAEHREAKANQIINDIHRHLATIPAFPGLRRFPHGQQFKQWTGDDSKALMKIFLPAVAGYLPDDMMK</sequence>
<organism evidence="1 2">
    <name type="scientific">Lentinula detonsa</name>
    <dbReference type="NCBI Taxonomy" id="2804962"/>
    <lineage>
        <taxon>Eukaryota</taxon>
        <taxon>Fungi</taxon>
        <taxon>Dikarya</taxon>
        <taxon>Basidiomycota</taxon>
        <taxon>Agaricomycotina</taxon>
        <taxon>Agaricomycetes</taxon>
        <taxon>Agaricomycetidae</taxon>
        <taxon>Agaricales</taxon>
        <taxon>Marasmiineae</taxon>
        <taxon>Omphalotaceae</taxon>
        <taxon>Lentinula</taxon>
    </lineage>
</organism>
<accession>A0A9W8TVV5</accession>
<evidence type="ECO:0000313" key="1">
    <source>
        <dbReference type="EMBL" id="KAJ3742593.1"/>
    </source>
</evidence>
<proteinExistence type="predicted"/>
<protein>
    <submittedName>
        <fullName evidence="1">Uncharacterized protein</fullName>
    </submittedName>
</protein>
<dbReference type="Proteomes" id="UP001142393">
    <property type="component" value="Unassembled WGS sequence"/>
</dbReference>
<dbReference type="Pfam" id="PF18759">
    <property type="entry name" value="Plavaka"/>
    <property type="match status" value="1"/>
</dbReference>
<dbReference type="InterPro" id="IPR041078">
    <property type="entry name" value="Plavaka"/>
</dbReference>
<feature type="non-terminal residue" evidence="1">
    <location>
        <position position="1"/>
    </location>
</feature>
<keyword evidence="2" id="KW-1185">Reference proteome</keyword>
<dbReference type="EMBL" id="JANVFU010000010">
    <property type="protein sequence ID" value="KAJ3742593.1"/>
    <property type="molecule type" value="Genomic_DNA"/>
</dbReference>